<dbReference type="Pfam" id="PF04216">
    <property type="entry name" value="FdhE_N"/>
    <property type="match status" value="1"/>
</dbReference>
<dbReference type="RefSeq" id="WP_272857713.1">
    <property type="nucleotide sequence ID" value="NZ_CP067134.1"/>
</dbReference>
<dbReference type="Pfam" id="PF24860">
    <property type="entry name" value="FdhE_C"/>
    <property type="match status" value="1"/>
</dbReference>
<organism evidence="6 7">
    <name type="scientific">Paracoccus stylophorae</name>
    <dbReference type="NCBI Taxonomy" id="659350"/>
    <lineage>
        <taxon>Bacteria</taxon>
        <taxon>Pseudomonadati</taxon>
        <taxon>Pseudomonadota</taxon>
        <taxon>Alphaproteobacteria</taxon>
        <taxon>Rhodobacterales</taxon>
        <taxon>Paracoccaceae</taxon>
        <taxon>Paracoccus</taxon>
    </lineage>
</organism>
<protein>
    <recommendedName>
        <fullName evidence="2">Protein FdhE homolog</fullName>
    </recommendedName>
</protein>
<dbReference type="InterPro" id="IPR024064">
    <property type="entry name" value="FdhE-like_sf"/>
</dbReference>
<dbReference type="Gene3D" id="3.90.1670.10">
    <property type="entry name" value="FdhE-like domain"/>
    <property type="match status" value="1"/>
</dbReference>
<dbReference type="NCBIfam" id="TIGR01562">
    <property type="entry name" value="FdhE"/>
    <property type="match status" value="1"/>
</dbReference>
<evidence type="ECO:0000256" key="1">
    <source>
        <dbReference type="ARBA" id="ARBA00022490"/>
    </source>
</evidence>
<dbReference type="PANTHER" id="PTHR37689:SF1">
    <property type="entry name" value="PROTEIN FDHE"/>
    <property type="match status" value="1"/>
</dbReference>
<evidence type="ECO:0000256" key="2">
    <source>
        <dbReference type="HAMAP-Rule" id="MF_00611"/>
    </source>
</evidence>
<dbReference type="InterPro" id="IPR006452">
    <property type="entry name" value="Formate_DH_accessory"/>
</dbReference>
<dbReference type="EMBL" id="CP067134">
    <property type="protein sequence ID" value="WCR09599.1"/>
    <property type="molecule type" value="Genomic_DNA"/>
</dbReference>
<evidence type="ECO:0000259" key="5">
    <source>
        <dbReference type="Pfam" id="PF24860"/>
    </source>
</evidence>
<feature type="domain" description="FdhE N-terminal" evidence="3">
    <location>
        <begin position="19"/>
        <end position="182"/>
    </location>
</feature>
<keyword evidence="7" id="KW-1185">Reference proteome</keyword>
<accession>A0ABY7SRE3</accession>
<proteinExistence type="inferred from homology"/>
<evidence type="ECO:0000313" key="7">
    <source>
        <dbReference type="Proteomes" id="UP001218412"/>
    </source>
</evidence>
<reference evidence="6 7" key="1">
    <citation type="submission" date="2021-01" db="EMBL/GenBank/DDBJ databases">
        <title>Biogeographic distribution of Paracoccus.</title>
        <authorList>
            <person name="Hollensteiner J."/>
            <person name="Leineberger J."/>
            <person name="Brinkhoff T."/>
            <person name="Daniel R."/>
        </authorList>
    </citation>
    <scope>NUCLEOTIDE SEQUENCE [LARGE SCALE GENOMIC DNA]</scope>
    <source>
        <strain evidence="6 7">LMG25392</strain>
    </source>
</reference>
<dbReference type="HAMAP" id="MF_00611">
    <property type="entry name" value="FdeH"/>
    <property type="match status" value="1"/>
</dbReference>
<keyword evidence="1 2" id="KW-0963">Cytoplasm</keyword>
<feature type="domain" description="FdhE central" evidence="4">
    <location>
        <begin position="186"/>
        <end position="224"/>
    </location>
</feature>
<evidence type="ECO:0000313" key="6">
    <source>
        <dbReference type="EMBL" id="WCR09599.1"/>
    </source>
</evidence>
<dbReference type="InterPro" id="IPR056796">
    <property type="entry name" value="FdhE_C"/>
</dbReference>
<feature type="domain" description="FdhE C-terminal" evidence="5">
    <location>
        <begin position="225"/>
        <end position="301"/>
    </location>
</feature>
<evidence type="ECO:0000259" key="3">
    <source>
        <dbReference type="Pfam" id="PF04216"/>
    </source>
</evidence>
<dbReference type="PIRSF" id="PIRSF018296">
    <property type="entry name" value="Format_dh_formtn"/>
    <property type="match status" value="1"/>
</dbReference>
<dbReference type="InterPro" id="IPR056774">
    <property type="entry name" value="FdhE_N"/>
</dbReference>
<comment type="function">
    <text evidence="2">Necessary for formate dehydrogenase activity.</text>
</comment>
<dbReference type="Proteomes" id="UP001218412">
    <property type="component" value="Chromosome"/>
</dbReference>
<comment type="similarity">
    <text evidence="2">Belongs to the FdhE family.</text>
</comment>
<dbReference type="PANTHER" id="PTHR37689">
    <property type="entry name" value="PROTEIN FDHE"/>
    <property type="match status" value="1"/>
</dbReference>
<sequence>MPASIQPDPSLIGGVPTPPLAFLPDPDRLFASRARRFAFLAEHDARLGPYLAFLAELTTLQARLVDELPDPDPIPTDRIAQARAHRMPPIDRDALATDEMLHRTLTALCDQAQSLDMPQPAKLALQAVLASDLADRHWLLENILSDRIPEDSAAPHLFAAAAVQIHMARLAATLDADALVPIRAGICPACGGRPATSTVMAAQGIENVRYATCACCATRWNEVRIKCLSCGSTKGISYRSVETDEAAVKAELCSECDSWIKIMYLARNHSLDPIADDVGSLGLDLLMKDTGFSRGGVNPYLAGY</sequence>
<evidence type="ECO:0000259" key="4">
    <source>
        <dbReference type="Pfam" id="PF24859"/>
    </source>
</evidence>
<dbReference type="SUPFAM" id="SSF144020">
    <property type="entry name" value="FdhE-like"/>
    <property type="match status" value="1"/>
</dbReference>
<name>A0ABY7SRE3_9RHOB</name>
<dbReference type="CDD" id="cd16341">
    <property type="entry name" value="FdhE"/>
    <property type="match status" value="1"/>
</dbReference>
<dbReference type="InterPro" id="IPR056797">
    <property type="entry name" value="FdhE_central"/>
</dbReference>
<comment type="subcellular location">
    <subcellularLocation>
        <location evidence="2">Cytoplasm</location>
    </subcellularLocation>
</comment>
<dbReference type="Pfam" id="PF24859">
    <property type="entry name" value="FdhE_central"/>
    <property type="match status" value="1"/>
</dbReference>
<gene>
    <name evidence="2 6" type="primary">fdhE</name>
    <name evidence="6" type="ORF">JHW45_10785</name>
</gene>